<evidence type="ECO:0000313" key="2">
    <source>
        <dbReference type="EMBL" id="GBL88419.1"/>
    </source>
</evidence>
<gene>
    <name evidence="2" type="ORF">AVEN_103062_1</name>
</gene>
<dbReference type="AlphaFoldDB" id="A0A4Y2BAG8"/>
<keyword evidence="3" id="KW-1185">Reference proteome</keyword>
<name>A0A4Y2BAG8_ARAVE</name>
<dbReference type="EMBL" id="BGPR01000059">
    <property type="protein sequence ID" value="GBL88419.1"/>
    <property type="molecule type" value="Genomic_DNA"/>
</dbReference>
<feature type="region of interest" description="Disordered" evidence="1">
    <location>
        <begin position="22"/>
        <end position="47"/>
    </location>
</feature>
<accession>A0A4Y2BAG8</accession>
<protein>
    <submittedName>
        <fullName evidence="2">Uncharacterized protein</fullName>
    </submittedName>
</protein>
<organism evidence="2 3">
    <name type="scientific">Araneus ventricosus</name>
    <name type="common">Orbweaver spider</name>
    <name type="synonym">Epeira ventricosa</name>
    <dbReference type="NCBI Taxonomy" id="182803"/>
    <lineage>
        <taxon>Eukaryota</taxon>
        <taxon>Metazoa</taxon>
        <taxon>Ecdysozoa</taxon>
        <taxon>Arthropoda</taxon>
        <taxon>Chelicerata</taxon>
        <taxon>Arachnida</taxon>
        <taxon>Araneae</taxon>
        <taxon>Araneomorphae</taxon>
        <taxon>Entelegynae</taxon>
        <taxon>Araneoidea</taxon>
        <taxon>Araneidae</taxon>
        <taxon>Araneus</taxon>
    </lineage>
</organism>
<feature type="compositionally biased region" description="Polar residues" evidence="1">
    <location>
        <begin position="35"/>
        <end position="45"/>
    </location>
</feature>
<proteinExistence type="predicted"/>
<reference evidence="2 3" key="1">
    <citation type="journal article" date="2019" name="Sci. Rep.">
        <title>Orb-weaving spider Araneus ventricosus genome elucidates the spidroin gene catalogue.</title>
        <authorList>
            <person name="Kono N."/>
            <person name="Nakamura H."/>
            <person name="Ohtoshi R."/>
            <person name="Moran D.A.P."/>
            <person name="Shinohara A."/>
            <person name="Yoshida Y."/>
            <person name="Fujiwara M."/>
            <person name="Mori M."/>
            <person name="Tomita M."/>
            <person name="Arakawa K."/>
        </authorList>
    </citation>
    <scope>NUCLEOTIDE SEQUENCE [LARGE SCALE GENOMIC DNA]</scope>
</reference>
<evidence type="ECO:0000313" key="3">
    <source>
        <dbReference type="Proteomes" id="UP000499080"/>
    </source>
</evidence>
<sequence length="73" mass="8001">MSAESRTDQLFGKQIWEEMKEKEAEKGCLERSPAASRQTSTTANLDTGVVQPCTPLYSAVLTQQLRSSLNGPV</sequence>
<comment type="caution">
    <text evidence="2">The sequence shown here is derived from an EMBL/GenBank/DDBJ whole genome shotgun (WGS) entry which is preliminary data.</text>
</comment>
<evidence type="ECO:0000256" key="1">
    <source>
        <dbReference type="SAM" id="MobiDB-lite"/>
    </source>
</evidence>
<dbReference type="Proteomes" id="UP000499080">
    <property type="component" value="Unassembled WGS sequence"/>
</dbReference>